<evidence type="ECO:0000256" key="7">
    <source>
        <dbReference type="HAMAP-Rule" id="MF_00902"/>
    </source>
</evidence>
<evidence type="ECO:0000256" key="5">
    <source>
        <dbReference type="ARBA" id="ARBA00023010"/>
    </source>
</evidence>
<feature type="transmembrane region" description="Helical" evidence="7">
    <location>
        <begin position="267"/>
        <end position="284"/>
    </location>
</feature>
<keyword evidence="7" id="KW-0813">Transport</keyword>
<keyword evidence="3 7" id="KW-0653">Protein transport</keyword>
<dbReference type="AlphaFoldDB" id="A0A840I877"/>
<feature type="transmembrane region" description="Helical" evidence="7">
    <location>
        <begin position="27"/>
        <end position="45"/>
    </location>
</feature>
<name>A0A840I877_9ACTN</name>
<evidence type="ECO:0000313" key="9">
    <source>
        <dbReference type="Proteomes" id="UP000585272"/>
    </source>
</evidence>
<proteinExistence type="inferred from homology"/>
<keyword evidence="6 7" id="KW-0472">Membrane</keyword>
<dbReference type="Pfam" id="PF00902">
    <property type="entry name" value="TatC"/>
    <property type="match status" value="1"/>
</dbReference>
<evidence type="ECO:0000256" key="6">
    <source>
        <dbReference type="ARBA" id="ARBA00023136"/>
    </source>
</evidence>
<dbReference type="Proteomes" id="UP000585272">
    <property type="component" value="Unassembled WGS sequence"/>
</dbReference>
<comment type="similarity">
    <text evidence="7">Belongs to the TatC family.</text>
</comment>
<dbReference type="GO" id="GO:0065002">
    <property type="term" value="P:intracellular protein transmembrane transport"/>
    <property type="evidence" value="ECO:0007669"/>
    <property type="project" value="TreeGrafter"/>
</dbReference>
<keyword evidence="9" id="KW-1185">Reference proteome</keyword>
<keyword evidence="7" id="KW-1003">Cell membrane</keyword>
<dbReference type="GO" id="GO:0009977">
    <property type="term" value="F:proton motive force dependent protein transmembrane transporter activity"/>
    <property type="evidence" value="ECO:0007669"/>
    <property type="project" value="TreeGrafter"/>
</dbReference>
<evidence type="ECO:0000256" key="4">
    <source>
        <dbReference type="ARBA" id="ARBA00022989"/>
    </source>
</evidence>
<feature type="transmembrane region" description="Helical" evidence="7">
    <location>
        <begin position="148"/>
        <end position="169"/>
    </location>
</feature>
<evidence type="ECO:0000256" key="1">
    <source>
        <dbReference type="ARBA" id="ARBA00004141"/>
    </source>
</evidence>
<dbReference type="GO" id="GO:0033281">
    <property type="term" value="C:TAT protein transport complex"/>
    <property type="evidence" value="ECO:0007669"/>
    <property type="project" value="UniProtKB-UniRule"/>
</dbReference>
<comment type="function">
    <text evidence="7">Part of the twin-arginine translocation (Tat) system that transports large folded proteins containing a characteristic twin-arginine motif in their signal peptide across membranes. Together with TatB, TatC is part of a receptor directly interacting with Tat signal peptides.</text>
</comment>
<comment type="caution">
    <text evidence="8">The sequence shown here is derived from an EMBL/GenBank/DDBJ whole genome shotgun (WGS) entry which is preliminary data.</text>
</comment>
<dbReference type="NCBIfam" id="TIGR00945">
    <property type="entry name" value="tatC"/>
    <property type="match status" value="1"/>
</dbReference>
<evidence type="ECO:0000256" key="2">
    <source>
        <dbReference type="ARBA" id="ARBA00022692"/>
    </source>
</evidence>
<sequence>MATALKPIGHDDRLTIVDHLDELRTRLMICAASLVVIFAICFWQNHALLDFLNQPLKDSTPTVQDPKNNGRLGRVAAAQRQVGEGLAAGAAAFRAIQGERSISPATKATLGRAIEQMNQAAAALPRTNPERVPITTGVGEPFTATLTVVAYFALLFSLPIILYQAYAFILPAFSPSERRVALPLMLMVPVLFIGGVVFGYYLVMPPAISFLQNWNDTDFDVLLQARDYYRFAAMALLSCGLIFQLPIGLLIVNRVGILSAKQLRSSWRYAIVLIAVVAAVMPGVDPVTTVILMVPLLVLYGLSIVLLTIADRRRGDRGTFAGLEPLDGDDHEET</sequence>
<keyword evidence="5 7" id="KW-0811">Translocation</keyword>
<evidence type="ECO:0000313" key="8">
    <source>
        <dbReference type="EMBL" id="MBB4661077.1"/>
    </source>
</evidence>
<organism evidence="8 9">
    <name type="scientific">Conexibacter arvalis</name>
    <dbReference type="NCBI Taxonomy" id="912552"/>
    <lineage>
        <taxon>Bacteria</taxon>
        <taxon>Bacillati</taxon>
        <taxon>Actinomycetota</taxon>
        <taxon>Thermoleophilia</taxon>
        <taxon>Solirubrobacterales</taxon>
        <taxon>Conexibacteraceae</taxon>
        <taxon>Conexibacter</taxon>
    </lineage>
</organism>
<dbReference type="PRINTS" id="PR01840">
    <property type="entry name" value="TATCFAMILY"/>
</dbReference>
<dbReference type="InterPro" id="IPR002033">
    <property type="entry name" value="TatC"/>
</dbReference>
<feature type="transmembrane region" description="Helical" evidence="7">
    <location>
        <begin position="290"/>
        <end position="310"/>
    </location>
</feature>
<feature type="transmembrane region" description="Helical" evidence="7">
    <location>
        <begin position="181"/>
        <end position="203"/>
    </location>
</feature>
<keyword evidence="4 7" id="KW-1133">Transmembrane helix</keyword>
<accession>A0A840I877</accession>
<dbReference type="HAMAP" id="MF_00902">
    <property type="entry name" value="TatC"/>
    <property type="match status" value="1"/>
</dbReference>
<dbReference type="PANTHER" id="PTHR30371:SF0">
    <property type="entry name" value="SEC-INDEPENDENT PROTEIN TRANSLOCASE PROTEIN TATC, CHLOROPLASTIC-RELATED"/>
    <property type="match status" value="1"/>
</dbReference>
<gene>
    <name evidence="7" type="primary">tatC</name>
    <name evidence="8" type="ORF">BDZ31_000650</name>
</gene>
<dbReference type="RefSeq" id="WP_183338932.1">
    <property type="nucleotide sequence ID" value="NZ_JACHNU010000001.1"/>
</dbReference>
<reference evidence="8 9" key="1">
    <citation type="submission" date="2020-08" db="EMBL/GenBank/DDBJ databases">
        <title>Genomic Encyclopedia of Archaeal and Bacterial Type Strains, Phase II (KMG-II): from individual species to whole genera.</title>
        <authorList>
            <person name="Goeker M."/>
        </authorList>
    </citation>
    <scope>NUCLEOTIDE SEQUENCE [LARGE SCALE GENOMIC DNA]</scope>
    <source>
        <strain evidence="8 9">DSM 23288</strain>
    </source>
</reference>
<protein>
    <recommendedName>
        <fullName evidence="7">Sec-independent protein translocase protein TatC</fullName>
    </recommendedName>
</protein>
<comment type="subunit">
    <text evidence="7">The Tat system comprises two distinct complexes: a TatABC complex, containing multiple copies of TatA, TatB and TatC subunits, and a separate TatA complex, containing only TatA subunits. Substrates initially bind to the TatABC complex, which probably triggers association of the separate TatA complex to form the active translocon.</text>
</comment>
<dbReference type="GO" id="GO:0043953">
    <property type="term" value="P:protein transport by the Tat complex"/>
    <property type="evidence" value="ECO:0007669"/>
    <property type="project" value="UniProtKB-UniRule"/>
</dbReference>
<evidence type="ECO:0000256" key="3">
    <source>
        <dbReference type="ARBA" id="ARBA00022927"/>
    </source>
</evidence>
<comment type="subcellular location">
    <subcellularLocation>
        <location evidence="7">Cell membrane</location>
        <topology evidence="7">Multi-pass membrane protein</topology>
    </subcellularLocation>
    <subcellularLocation>
        <location evidence="1">Membrane</location>
        <topology evidence="1">Multi-pass membrane protein</topology>
    </subcellularLocation>
</comment>
<feature type="transmembrane region" description="Helical" evidence="7">
    <location>
        <begin position="231"/>
        <end position="255"/>
    </location>
</feature>
<dbReference type="EMBL" id="JACHNU010000001">
    <property type="protein sequence ID" value="MBB4661077.1"/>
    <property type="molecule type" value="Genomic_DNA"/>
</dbReference>
<dbReference type="PANTHER" id="PTHR30371">
    <property type="entry name" value="SEC-INDEPENDENT PROTEIN TRANSLOCASE PROTEIN TATC"/>
    <property type="match status" value="1"/>
</dbReference>
<keyword evidence="2 7" id="KW-0812">Transmembrane</keyword>